<keyword evidence="3" id="KW-0489">Methyltransferase</keyword>
<evidence type="ECO:0008006" key="14">
    <source>
        <dbReference type="Google" id="ProtNLM"/>
    </source>
</evidence>
<dbReference type="GO" id="GO:0005768">
    <property type="term" value="C:endosome"/>
    <property type="evidence" value="ECO:0007669"/>
    <property type="project" value="TreeGrafter"/>
</dbReference>
<proteinExistence type="inferred from homology"/>
<dbReference type="GO" id="GO:0005802">
    <property type="term" value="C:trans-Golgi network"/>
    <property type="evidence" value="ECO:0007669"/>
    <property type="project" value="TreeGrafter"/>
</dbReference>
<feature type="compositionally biased region" description="Basic and acidic residues" evidence="11">
    <location>
        <begin position="157"/>
        <end position="167"/>
    </location>
</feature>
<evidence type="ECO:0000256" key="10">
    <source>
        <dbReference type="ARBA" id="ARBA00037847"/>
    </source>
</evidence>
<dbReference type="Gene3D" id="3.40.50.150">
    <property type="entry name" value="Vaccinia Virus protein VP39"/>
    <property type="match status" value="1"/>
</dbReference>
<comment type="similarity">
    <text evidence="2">Belongs to the methyltransferase superfamily.</text>
</comment>
<dbReference type="GO" id="GO:0032259">
    <property type="term" value="P:methylation"/>
    <property type="evidence" value="ECO:0007669"/>
    <property type="project" value="UniProtKB-KW"/>
</dbReference>
<feature type="compositionally biased region" description="Basic and acidic residues" evidence="11">
    <location>
        <begin position="53"/>
        <end position="72"/>
    </location>
</feature>
<evidence type="ECO:0000256" key="8">
    <source>
        <dbReference type="ARBA" id="ARBA00023136"/>
    </source>
</evidence>
<gene>
    <name evidence="12" type="ORF">OPV22_000688</name>
</gene>
<evidence type="ECO:0000256" key="1">
    <source>
        <dbReference type="ARBA" id="ARBA00004606"/>
    </source>
</evidence>
<evidence type="ECO:0000256" key="6">
    <source>
        <dbReference type="ARBA" id="ARBA00022968"/>
    </source>
</evidence>
<reference evidence="12 13" key="1">
    <citation type="submission" date="2022-12" db="EMBL/GenBank/DDBJ databases">
        <title>Chromosome-scale assembly of the Ensete ventricosum genome.</title>
        <authorList>
            <person name="Dussert Y."/>
            <person name="Stocks J."/>
            <person name="Wendawek A."/>
            <person name="Woldeyes F."/>
            <person name="Nichols R.A."/>
            <person name="Borrell J.S."/>
        </authorList>
    </citation>
    <scope>NUCLEOTIDE SEQUENCE [LARGE SCALE GENOMIC DNA]</scope>
    <source>
        <strain evidence="13">cv. Maze</strain>
        <tissue evidence="12">Seeds</tissue>
    </source>
</reference>
<evidence type="ECO:0000256" key="7">
    <source>
        <dbReference type="ARBA" id="ARBA00022989"/>
    </source>
</evidence>
<keyword evidence="7" id="KW-1133">Transmembrane helix</keyword>
<dbReference type="InterPro" id="IPR029063">
    <property type="entry name" value="SAM-dependent_MTases_sf"/>
</dbReference>
<dbReference type="GO" id="GO:0008168">
    <property type="term" value="F:methyltransferase activity"/>
    <property type="evidence" value="ECO:0007669"/>
    <property type="project" value="UniProtKB-KW"/>
</dbReference>
<feature type="compositionally biased region" description="Polar residues" evidence="11">
    <location>
        <begin position="345"/>
        <end position="362"/>
    </location>
</feature>
<keyword evidence="5" id="KW-0812">Transmembrane</keyword>
<feature type="region of interest" description="Disordered" evidence="11">
    <location>
        <begin position="44"/>
        <end position="75"/>
    </location>
</feature>
<organism evidence="12 13">
    <name type="scientific">Ensete ventricosum</name>
    <name type="common">Abyssinian banana</name>
    <name type="synonym">Musa ensete</name>
    <dbReference type="NCBI Taxonomy" id="4639"/>
    <lineage>
        <taxon>Eukaryota</taxon>
        <taxon>Viridiplantae</taxon>
        <taxon>Streptophyta</taxon>
        <taxon>Embryophyta</taxon>
        <taxon>Tracheophyta</taxon>
        <taxon>Spermatophyta</taxon>
        <taxon>Magnoliopsida</taxon>
        <taxon>Liliopsida</taxon>
        <taxon>Zingiberales</taxon>
        <taxon>Musaceae</taxon>
        <taxon>Ensete</taxon>
    </lineage>
</organism>
<dbReference type="PANTHER" id="PTHR10108">
    <property type="entry name" value="SAM-DEPENDENT METHYLTRANSFERASE"/>
    <property type="match status" value="1"/>
</dbReference>
<sequence>MAFRRSSMMDARRSSSHCSTVTLVAFIALCLVGVWMMTSSSTVVPVDMSSPESKSEMKQQVSETDRGPREDSSVDVIDEAATAAAAEIDANIDVKDSTTETRSESPDDQNVQDKAAENMVEKPQESEMDDNTRTSQTFSDENGSTEDSSPDATDSGQVKKADQKTFSDENGITEGGEMMNDGKERSQEKSTEGNSEETKDGGQENKADQKVDEMTDDGQTESSRQNSDETGKTEGGEMIREGQDKSTEGNYQEITEKADSKFGEKFSEQNSDETKGDDNNGKEAAERPDEITAGSKVKDLISHEVFPDGAQSELLNETSTDEITAGSKVKDLISHEVFPDGAQSELLNETSTQNGAWSTQATESKKEKAVQAASKEHGTRNNWKLCNVSAGADYIPCLDNEEAIKKLKSTKHYEHRERHCPDEAPTCLLPLPEGYKRPIEWPNSRNKIWYDNVPHSELATIKGHQNWVKVSGEFLTFPGGGTQFIHGALHYIDFIQESMPDIAWGKKSRVVLDVGCGVASFGGFLFDRDVLTMSFAPKDEHEAQVQFALERGIPALSTVMGTKRLPFPGMVFDVIHCARCRVPWHIEGGMLLLELNRMLRPGGYFVWSATPVYQQIPEDVEIWEAMTALTQSMCWDMVNKTKDQINEVGMAIYRKPSDNECYGKRTKDSPPLCQGSDDPNAAWNIPLQACMHKLPVDPNARGSQWPPQWLQRLENVPYWLNSSQVGVYGRPAPEDFKADTELWKHIVSKSYLKGLGINWSAVRNVMDMRAVYGGFAAALQEANAWIMNIVSIDSPDTLPLIYERGLFGMYHDWCESFSTYPRSYDLLHADHLFSKIKKRCKLLAVIAEVDRILRPEGKLIVRDNSETIEEVESMAKSLKWEVRMTYSKEKEGLLFVQKTMWRPKEVEASLPSLS</sequence>
<dbReference type="EMBL" id="JAQQAF010000001">
    <property type="protein sequence ID" value="KAJ8510254.1"/>
    <property type="molecule type" value="Genomic_DNA"/>
</dbReference>
<evidence type="ECO:0000256" key="11">
    <source>
        <dbReference type="SAM" id="MobiDB-lite"/>
    </source>
</evidence>
<feature type="compositionally biased region" description="Basic and acidic residues" evidence="11">
    <location>
        <begin position="180"/>
        <end position="213"/>
    </location>
</feature>
<keyword evidence="8" id="KW-0472">Membrane</keyword>
<dbReference type="Proteomes" id="UP001222027">
    <property type="component" value="Unassembled WGS sequence"/>
</dbReference>
<keyword evidence="9" id="KW-0325">Glycoprotein</keyword>
<dbReference type="FunFam" id="3.40.50.150:FF:000084">
    <property type="entry name" value="probable methyltransferase PMT23"/>
    <property type="match status" value="1"/>
</dbReference>
<dbReference type="Pfam" id="PF03141">
    <property type="entry name" value="Methyltransf_29"/>
    <property type="match status" value="1"/>
</dbReference>
<evidence type="ECO:0000256" key="3">
    <source>
        <dbReference type="ARBA" id="ARBA00022603"/>
    </source>
</evidence>
<feature type="region of interest" description="Disordered" evidence="11">
    <location>
        <begin position="89"/>
        <end position="299"/>
    </location>
</feature>
<dbReference type="PANTHER" id="PTHR10108:SF1130">
    <property type="entry name" value="METHYLTRANSFERASE PMT26-RELATED"/>
    <property type="match status" value="1"/>
</dbReference>
<feature type="compositionally biased region" description="Basic and acidic residues" evidence="11">
    <location>
        <begin position="114"/>
        <end position="125"/>
    </location>
</feature>
<comment type="subcellular location">
    <subcellularLocation>
        <location evidence="10">Endomembrane system</location>
        <topology evidence="10">Single-pass membrane protein</topology>
    </subcellularLocation>
    <subcellularLocation>
        <location evidence="1">Membrane</location>
        <topology evidence="1">Single-pass type II membrane protein</topology>
    </subcellularLocation>
</comment>
<evidence type="ECO:0000313" key="12">
    <source>
        <dbReference type="EMBL" id="KAJ8510254.1"/>
    </source>
</evidence>
<evidence type="ECO:0000256" key="2">
    <source>
        <dbReference type="ARBA" id="ARBA00008361"/>
    </source>
</evidence>
<accession>A0AAV8RUN4</accession>
<feature type="compositionally biased region" description="Polar residues" evidence="11">
    <location>
        <begin position="133"/>
        <end position="156"/>
    </location>
</feature>
<keyword evidence="4" id="KW-0808">Transferase</keyword>
<keyword evidence="13" id="KW-1185">Reference proteome</keyword>
<evidence type="ECO:0000256" key="9">
    <source>
        <dbReference type="ARBA" id="ARBA00023180"/>
    </source>
</evidence>
<keyword evidence="6" id="KW-0735">Signal-anchor</keyword>
<evidence type="ECO:0000313" key="13">
    <source>
        <dbReference type="Proteomes" id="UP001222027"/>
    </source>
</evidence>
<name>A0AAV8RUN4_ENSVE</name>
<feature type="compositionally biased region" description="Basic and acidic residues" evidence="11">
    <location>
        <begin position="226"/>
        <end position="247"/>
    </location>
</feature>
<dbReference type="InterPro" id="IPR004159">
    <property type="entry name" value="Put_SAM_MeTrfase"/>
</dbReference>
<evidence type="ECO:0000256" key="4">
    <source>
        <dbReference type="ARBA" id="ARBA00022679"/>
    </source>
</evidence>
<protein>
    <recommendedName>
        <fullName evidence="14">Methyltransferase PMT26</fullName>
    </recommendedName>
</protein>
<dbReference type="AlphaFoldDB" id="A0AAV8RUN4"/>
<feature type="region of interest" description="Disordered" evidence="11">
    <location>
        <begin position="345"/>
        <end position="366"/>
    </location>
</feature>
<feature type="compositionally biased region" description="Basic and acidic residues" evidence="11">
    <location>
        <begin position="92"/>
        <end position="105"/>
    </location>
</feature>
<dbReference type="SUPFAM" id="SSF53335">
    <property type="entry name" value="S-adenosyl-L-methionine-dependent methyltransferases"/>
    <property type="match status" value="2"/>
</dbReference>
<comment type="caution">
    <text evidence="12">The sequence shown here is derived from an EMBL/GenBank/DDBJ whole genome shotgun (WGS) entry which is preliminary data.</text>
</comment>
<dbReference type="GO" id="GO:0016020">
    <property type="term" value="C:membrane"/>
    <property type="evidence" value="ECO:0007669"/>
    <property type="project" value="UniProtKB-SubCell"/>
</dbReference>
<evidence type="ECO:0000256" key="5">
    <source>
        <dbReference type="ARBA" id="ARBA00022692"/>
    </source>
</evidence>
<feature type="compositionally biased region" description="Basic and acidic residues" evidence="11">
    <location>
        <begin position="254"/>
        <end position="299"/>
    </location>
</feature>